<dbReference type="InterPro" id="IPR017642">
    <property type="entry name" value="DNA_S_mod_DndB"/>
</dbReference>
<dbReference type="RefSeq" id="WP_072730979.1">
    <property type="nucleotide sequence ID" value="NZ_JAVYAA010000005.1"/>
</dbReference>
<comment type="caution">
    <text evidence="1">The sequence shown here is derived from an EMBL/GenBank/DDBJ whole genome shotgun (WGS) entry which is preliminary data.</text>
</comment>
<proteinExistence type="predicted"/>
<evidence type="ECO:0000313" key="1">
    <source>
        <dbReference type="EMBL" id="MDT8978665.1"/>
    </source>
</evidence>
<reference evidence="2" key="1">
    <citation type="submission" date="2023-09" db="EMBL/GenBank/DDBJ databases">
        <title>Paenibacillus sp. chi10 Genome sequencing and assembly.</title>
        <authorList>
            <person name="Kim I."/>
        </authorList>
    </citation>
    <scope>NUCLEOTIDE SEQUENCE [LARGE SCALE GENOMIC DNA]</scope>
    <source>
        <strain evidence="2">chi10</strain>
    </source>
</reference>
<sequence>MSFMEKLVSDKEITGLRRKRSQIYYFEKFEPELQEKRESEGWEFDKNLKNSVRMKKIKPLDERFEDEVWTLFSTLGFSYMNKDRHLEIPYGTPGTATTKQIDVFAADEETILFIECKCSHIGKKGDFKKEIESINGIRNGLFSEARKIFHNRKMKYILATKNYEVTDSDRVRMKELGIHHFDEYAIRYFTELSKHLGDCARFQLLGNLFEGQKINGMENKIPAIEGKMGGFTYYSFSIEPEKLLKVAYVLHRNEANNDIMPTYQRIVKKSRLKEIQKFVDCGGFFPNSLIINIDTKGKKLKFDIASPQAEKSISRIGILHLPQLYRSAYIIDGQHRLYGYANSKYAGTNSIPVVAFVNLAQEKQVELFMEINENQKSVSKNLQNTLNADLLWSSDDWNKQRKALRLYVAQKLGEIQSSPLFGRIIIGENEISSTCCITIDTIEKSLKSTDFLSRYSKGNIIDVDGTFDKGNNEATSKILFPFITACFNYIKENLSEEWNKGESDQGILTINNSIYGLIKIFNDIVNHLFTSNKINPKVDNPNDVAKEIQYYLAPLVNFFSTISEESRKEIRTNYGSGGRTKVWRTFQKIISEHRIDFQPFGLHQWIKDNTKQYNVTSFEMIHDLENLIKQDFESKLKSKYGERWLTAGLPPKVYKQANNVMGKQNYDNSINGVNKSVSIWDCVTILHCRDIAIFGPNWTELFEASYTRPEEKKLPGGKTAKTEWITKLATIANNNNSNYSVSEEEYLFLKALNDWLLANRLPI</sequence>
<dbReference type="EMBL" id="JAVYAA010000005">
    <property type="protein sequence ID" value="MDT8978665.1"/>
    <property type="molecule type" value="Genomic_DNA"/>
</dbReference>
<accession>A0AAJ2K172</accession>
<protein>
    <submittedName>
        <fullName evidence="1">DGQHR domain-containing protein</fullName>
    </submittedName>
</protein>
<dbReference type="Proteomes" id="UP001250538">
    <property type="component" value="Unassembled WGS sequence"/>
</dbReference>
<dbReference type="InterPro" id="IPR017601">
    <property type="entry name" value="DGQHR-contain_dom"/>
</dbReference>
<organism evidence="1 2">
    <name type="scientific">Paenibacillus suaedae</name>
    <dbReference type="NCBI Taxonomy" id="3077233"/>
    <lineage>
        <taxon>Bacteria</taxon>
        <taxon>Bacillati</taxon>
        <taxon>Bacillota</taxon>
        <taxon>Bacilli</taxon>
        <taxon>Bacillales</taxon>
        <taxon>Paenibacillaceae</taxon>
        <taxon>Paenibacillus</taxon>
    </lineage>
</organism>
<gene>
    <name evidence="1" type="ORF">RQP50_20735</name>
</gene>
<dbReference type="Pfam" id="PF14072">
    <property type="entry name" value="DndB"/>
    <property type="match status" value="1"/>
</dbReference>
<evidence type="ECO:0000313" key="2">
    <source>
        <dbReference type="Proteomes" id="UP001250538"/>
    </source>
</evidence>
<keyword evidence="2" id="KW-1185">Reference proteome</keyword>
<dbReference type="NCBIfam" id="TIGR03187">
    <property type="entry name" value="DGQHR"/>
    <property type="match status" value="1"/>
</dbReference>
<dbReference type="CDD" id="cd16413">
    <property type="entry name" value="DGQHR_domain"/>
    <property type="match status" value="1"/>
</dbReference>
<dbReference type="AlphaFoldDB" id="A0AAJ2K172"/>
<name>A0AAJ2K172_9BACL</name>